<dbReference type="InterPro" id="IPR042101">
    <property type="entry name" value="SRP54_N_sf"/>
</dbReference>
<evidence type="ECO:0000313" key="11">
    <source>
        <dbReference type="EMBL" id="OGK01407.1"/>
    </source>
</evidence>
<dbReference type="SMART" id="SM00382">
    <property type="entry name" value="AAA"/>
    <property type="match status" value="1"/>
</dbReference>
<dbReference type="NCBIfam" id="TIGR00064">
    <property type="entry name" value="ftsY"/>
    <property type="match status" value="1"/>
</dbReference>
<name>A0A1F7F4D7_UNCRA</name>
<dbReference type="InterPro" id="IPR027417">
    <property type="entry name" value="P-loop_NTPase"/>
</dbReference>
<dbReference type="GO" id="GO:0005886">
    <property type="term" value="C:plasma membrane"/>
    <property type="evidence" value="ECO:0007669"/>
    <property type="project" value="UniProtKB-SubCell"/>
</dbReference>
<keyword evidence="7 9" id="KW-0675">Receptor</keyword>
<keyword evidence="5 9" id="KW-0342">GTP-binding</keyword>
<keyword evidence="2 9" id="KW-0963">Cytoplasm</keyword>
<comment type="subcellular location">
    <subcellularLocation>
        <location evidence="9">Cell membrane</location>
        <topology evidence="9">Peripheral membrane protein</topology>
        <orientation evidence="9">Cytoplasmic side</orientation>
    </subcellularLocation>
    <subcellularLocation>
        <location evidence="9">Cytoplasm</location>
    </subcellularLocation>
</comment>
<keyword evidence="3 9" id="KW-0547">Nucleotide-binding</keyword>
<dbReference type="SUPFAM" id="SSF47364">
    <property type="entry name" value="Domain of the SRP/SRP receptor G-proteins"/>
    <property type="match status" value="1"/>
</dbReference>
<dbReference type="Proteomes" id="UP000179243">
    <property type="component" value="Unassembled WGS sequence"/>
</dbReference>
<dbReference type="Pfam" id="PF02881">
    <property type="entry name" value="SRP54_N"/>
    <property type="match status" value="1"/>
</dbReference>
<dbReference type="SMART" id="SM00963">
    <property type="entry name" value="SRP54_N"/>
    <property type="match status" value="1"/>
</dbReference>
<dbReference type="SMART" id="SM00962">
    <property type="entry name" value="SRP54"/>
    <property type="match status" value="1"/>
</dbReference>
<gene>
    <name evidence="9" type="primary">ftsY</name>
    <name evidence="11" type="ORF">A2519_14965</name>
</gene>
<reference evidence="11 12" key="1">
    <citation type="journal article" date="2016" name="Nat. Commun.">
        <title>Thousands of microbial genomes shed light on interconnected biogeochemical processes in an aquifer system.</title>
        <authorList>
            <person name="Anantharaman K."/>
            <person name="Brown C.T."/>
            <person name="Hug L.A."/>
            <person name="Sharon I."/>
            <person name="Castelle C.J."/>
            <person name="Probst A.J."/>
            <person name="Thomas B.C."/>
            <person name="Singh A."/>
            <person name="Wilkins M.J."/>
            <person name="Karaoz U."/>
            <person name="Brodie E.L."/>
            <person name="Williams K.H."/>
            <person name="Hubbard S.S."/>
            <person name="Banfield J.F."/>
        </authorList>
    </citation>
    <scope>NUCLEOTIDE SEQUENCE [LARGE SCALE GENOMIC DNA]</scope>
</reference>
<dbReference type="HAMAP" id="MF_00920">
    <property type="entry name" value="FtsY"/>
    <property type="match status" value="1"/>
</dbReference>
<dbReference type="GO" id="GO:0005047">
    <property type="term" value="F:signal recognition particle binding"/>
    <property type="evidence" value="ECO:0007669"/>
    <property type="project" value="TreeGrafter"/>
</dbReference>
<dbReference type="InterPro" id="IPR000897">
    <property type="entry name" value="SRP54_GTPase_dom"/>
</dbReference>
<evidence type="ECO:0000256" key="8">
    <source>
        <dbReference type="ARBA" id="ARBA00048027"/>
    </source>
</evidence>
<proteinExistence type="inferred from homology"/>
<evidence type="ECO:0000256" key="9">
    <source>
        <dbReference type="HAMAP-Rule" id="MF_00920"/>
    </source>
</evidence>
<organism evidence="11 12">
    <name type="scientific">Candidatus Raymondbacteria bacterium RIFOXYD12_FULL_49_13</name>
    <dbReference type="NCBI Taxonomy" id="1817890"/>
    <lineage>
        <taxon>Bacteria</taxon>
        <taxon>Raymondiibacteriota</taxon>
    </lineage>
</organism>
<evidence type="ECO:0000256" key="4">
    <source>
        <dbReference type="ARBA" id="ARBA00022801"/>
    </source>
</evidence>
<keyword evidence="4 9" id="KW-0378">Hydrolase</keyword>
<feature type="binding site" evidence="9">
    <location>
        <begin position="108"/>
        <end position="115"/>
    </location>
    <ligand>
        <name>GTP</name>
        <dbReference type="ChEBI" id="CHEBI:37565"/>
    </ligand>
</feature>
<protein>
    <recommendedName>
        <fullName evidence="9">Signal recognition particle receptor FtsY</fullName>
        <shortName evidence="9">SRP receptor</shortName>
        <ecNumber evidence="9">3.6.5.4</ecNumber>
    </recommendedName>
</protein>
<comment type="catalytic activity">
    <reaction evidence="8 9">
        <text>GTP + H2O = GDP + phosphate + H(+)</text>
        <dbReference type="Rhea" id="RHEA:19669"/>
        <dbReference type="ChEBI" id="CHEBI:15377"/>
        <dbReference type="ChEBI" id="CHEBI:15378"/>
        <dbReference type="ChEBI" id="CHEBI:37565"/>
        <dbReference type="ChEBI" id="CHEBI:43474"/>
        <dbReference type="ChEBI" id="CHEBI:58189"/>
        <dbReference type="EC" id="3.6.5.4"/>
    </reaction>
</comment>
<dbReference type="PANTHER" id="PTHR43134:SF1">
    <property type="entry name" value="SIGNAL RECOGNITION PARTICLE RECEPTOR SUBUNIT ALPHA"/>
    <property type="match status" value="1"/>
</dbReference>
<dbReference type="InterPro" id="IPR036225">
    <property type="entry name" value="SRP/SRP_N"/>
</dbReference>
<dbReference type="Gene3D" id="1.20.120.140">
    <property type="entry name" value="Signal recognition particle SRP54, nucleotide-binding domain"/>
    <property type="match status" value="1"/>
</dbReference>
<dbReference type="Gene3D" id="3.40.50.300">
    <property type="entry name" value="P-loop containing nucleotide triphosphate hydrolases"/>
    <property type="match status" value="1"/>
</dbReference>
<evidence type="ECO:0000256" key="3">
    <source>
        <dbReference type="ARBA" id="ARBA00022741"/>
    </source>
</evidence>
<dbReference type="AlphaFoldDB" id="A0A1F7F4D7"/>
<evidence type="ECO:0000259" key="10">
    <source>
        <dbReference type="PROSITE" id="PS00300"/>
    </source>
</evidence>
<dbReference type="GO" id="GO:0003924">
    <property type="term" value="F:GTPase activity"/>
    <property type="evidence" value="ECO:0007669"/>
    <property type="project" value="UniProtKB-UniRule"/>
</dbReference>
<comment type="caution">
    <text evidence="11">The sequence shown here is derived from an EMBL/GenBank/DDBJ whole genome shotgun (WGS) entry which is preliminary data.</text>
</comment>
<evidence type="ECO:0000256" key="5">
    <source>
        <dbReference type="ARBA" id="ARBA00023134"/>
    </source>
</evidence>
<dbReference type="GO" id="GO:0005737">
    <property type="term" value="C:cytoplasm"/>
    <property type="evidence" value="ECO:0007669"/>
    <property type="project" value="UniProtKB-SubCell"/>
</dbReference>
<comment type="function">
    <text evidence="9">Involved in targeting and insertion of nascent membrane proteins into the cytoplasmic membrane. Acts as a receptor for the complex formed by the signal recognition particle (SRP) and the ribosome-nascent chain (RNC).</text>
</comment>
<dbReference type="SUPFAM" id="SSF52540">
    <property type="entry name" value="P-loop containing nucleoside triphosphate hydrolases"/>
    <property type="match status" value="1"/>
</dbReference>
<sequence>MALLDGLQKTRTSFFSKFKALITFRKRIDDNLLDKIEEALITSDVGVEIAVQLIERLKALVAENRLVESDAILEALKNEMAALFPALQEKEGFLPENGRVPGVLLVVGVNGSGKTTTIGKLARYFIRERGKKVLLAACDTFRAAAIEQLTVWAERTGCELIKGVPGGDPAAVAFDALVAAINRGHDLLIIDTAGRLHTKVNLMEELRKIRQVLLKKRPDLFVHTLLVLDGTTGQNALMQAREFNGVSDVSGLVVTKLDGTAKGGIVFSICKDLSIPVDFIGTGEGPDDLVPFSLPAFIESFFKKEGLTI</sequence>
<evidence type="ECO:0000256" key="7">
    <source>
        <dbReference type="ARBA" id="ARBA00023170"/>
    </source>
</evidence>
<feature type="binding site" evidence="9">
    <location>
        <begin position="255"/>
        <end position="258"/>
    </location>
    <ligand>
        <name>GTP</name>
        <dbReference type="ChEBI" id="CHEBI:37565"/>
    </ligand>
</feature>
<dbReference type="FunFam" id="3.40.50.300:FF:000053">
    <property type="entry name" value="Signal recognition particle receptor FtsY"/>
    <property type="match status" value="1"/>
</dbReference>
<dbReference type="GO" id="GO:0006614">
    <property type="term" value="P:SRP-dependent cotranslational protein targeting to membrane"/>
    <property type="evidence" value="ECO:0007669"/>
    <property type="project" value="InterPro"/>
</dbReference>
<evidence type="ECO:0000256" key="6">
    <source>
        <dbReference type="ARBA" id="ARBA00023136"/>
    </source>
</evidence>
<comment type="similarity">
    <text evidence="9">Belongs to the GTP-binding SRP family. FtsY subfamily.</text>
</comment>
<comment type="subunit">
    <text evidence="9">Part of the signal recognition particle protein translocation system, which is composed of SRP and FtsY.</text>
</comment>
<keyword evidence="6 9" id="KW-0472">Membrane</keyword>
<dbReference type="InterPro" id="IPR013822">
    <property type="entry name" value="Signal_recog_particl_SRP54_hlx"/>
</dbReference>
<dbReference type="CDD" id="cd17874">
    <property type="entry name" value="FtsY"/>
    <property type="match status" value="1"/>
</dbReference>
<dbReference type="GO" id="GO:0005525">
    <property type="term" value="F:GTP binding"/>
    <property type="evidence" value="ECO:0007669"/>
    <property type="project" value="UniProtKB-UniRule"/>
</dbReference>
<dbReference type="InterPro" id="IPR003593">
    <property type="entry name" value="AAA+_ATPase"/>
</dbReference>
<feature type="domain" description="SRP54-type proteins GTP-binding" evidence="10">
    <location>
        <begin position="276"/>
        <end position="289"/>
    </location>
</feature>
<accession>A0A1F7F4D7</accession>
<dbReference type="InterPro" id="IPR004390">
    <property type="entry name" value="SR_rcpt_FtsY"/>
</dbReference>
<dbReference type="PROSITE" id="PS00300">
    <property type="entry name" value="SRP54"/>
    <property type="match status" value="1"/>
</dbReference>
<dbReference type="EC" id="3.6.5.4" evidence="9"/>
<evidence type="ECO:0000313" key="12">
    <source>
        <dbReference type="Proteomes" id="UP000179243"/>
    </source>
</evidence>
<keyword evidence="1 9" id="KW-1003">Cell membrane</keyword>
<dbReference type="EMBL" id="MFYX01000126">
    <property type="protein sequence ID" value="OGK01407.1"/>
    <property type="molecule type" value="Genomic_DNA"/>
</dbReference>
<feature type="binding site" evidence="9">
    <location>
        <begin position="191"/>
        <end position="195"/>
    </location>
    <ligand>
        <name>GTP</name>
        <dbReference type="ChEBI" id="CHEBI:37565"/>
    </ligand>
</feature>
<dbReference type="PANTHER" id="PTHR43134">
    <property type="entry name" value="SIGNAL RECOGNITION PARTICLE RECEPTOR SUBUNIT ALPHA"/>
    <property type="match status" value="1"/>
</dbReference>
<dbReference type="Pfam" id="PF00448">
    <property type="entry name" value="SRP54"/>
    <property type="match status" value="1"/>
</dbReference>
<evidence type="ECO:0000256" key="1">
    <source>
        <dbReference type="ARBA" id="ARBA00022475"/>
    </source>
</evidence>
<evidence type="ECO:0000256" key="2">
    <source>
        <dbReference type="ARBA" id="ARBA00022490"/>
    </source>
</evidence>